<dbReference type="Proteomes" id="UP000798662">
    <property type="component" value="Chromosome 2"/>
</dbReference>
<sequence length="233" mass="25049">MGRFAALAAVAATAVAAAAVVTGAAAAAPTGPKPTPKTMKIVKAGGVDCISRWYVSGADVATGKWVWTDVTRCCPPRMPTKTMTVYRGGKKCTSTWRQCDTALNGDGNCVRKWCDKTVCAEPVCPPRPAVMKTRYVKAGGERCVKTWSACGKVLRRGVCSWKGCDVLTCKPPCKKPAAKTMKRGSATKTCVSHWWPATLSVDNSNDGQACQWVWKDVETCHCKDGNNPVWKKC</sequence>
<evidence type="ECO:0000313" key="1">
    <source>
        <dbReference type="EMBL" id="KAK1866665.1"/>
    </source>
</evidence>
<evidence type="ECO:0000313" key="2">
    <source>
        <dbReference type="Proteomes" id="UP000798662"/>
    </source>
</evidence>
<keyword evidence="2" id="KW-1185">Reference proteome</keyword>
<dbReference type="EMBL" id="CM020619">
    <property type="protein sequence ID" value="KAK1866665.1"/>
    <property type="molecule type" value="Genomic_DNA"/>
</dbReference>
<organism evidence="1 2">
    <name type="scientific">Pyropia yezoensis</name>
    <name type="common">Susabi-nori</name>
    <name type="synonym">Porphyra yezoensis</name>
    <dbReference type="NCBI Taxonomy" id="2788"/>
    <lineage>
        <taxon>Eukaryota</taxon>
        <taxon>Rhodophyta</taxon>
        <taxon>Bangiophyceae</taxon>
        <taxon>Bangiales</taxon>
        <taxon>Bangiaceae</taxon>
        <taxon>Pyropia</taxon>
    </lineage>
</organism>
<proteinExistence type="predicted"/>
<name>A0ACC3C976_PYRYE</name>
<accession>A0ACC3C976</accession>
<comment type="caution">
    <text evidence="1">The sequence shown here is derived from an EMBL/GenBank/DDBJ whole genome shotgun (WGS) entry which is preliminary data.</text>
</comment>
<gene>
    <name evidence="1" type="ORF">I4F81_009181</name>
</gene>
<protein>
    <submittedName>
        <fullName evidence="1">Uncharacterized protein</fullName>
    </submittedName>
</protein>
<reference evidence="1" key="1">
    <citation type="submission" date="2019-11" db="EMBL/GenBank/DDBJ databases">
        <title>Nori genome reveals adaptations in red seaweeds to the harsh intertidal environment.</title>
        <authorList>
            <person name="Wang D."/>
            <person name="Mao Y."/>
        </authorList>
    </citation>
    <scope>NUCLEOTIDE SEQUENCE</scope>
    <source>
        <tissue evidence="1">Gametophyte</tissue>
    </source>
</reference>